<reference evidence="2" key="1">
    <citation type="journal article" date="2013" name="Nature">
        <title>Draft genome of the wheat A-genome progenitor Triticum urartu.</title>
        <authorList>
            <person name="Ling H.Q."/>
            <person name="Zhao S."/>
            <person name="Liu D."/>
            <person name="Wang J."/>
            <person name="Sun H."/>
            <person name="Zhang C."/>
            <person name="Fan H."/>
            <person name="Li D."/>
            <person name="Dong L."/>
            <person name="Tao Y."/>
            <person name="Gao C."/>
            <person name="Wu H."/>
            <person name="Li Y."/>
            <person name="Cui Y."/>
            <person name="Guo X."/>
            <person name="Zheng S."/>
            <person name="Wang B."/>
            <person name="Yu K."/>
            <person name="Liang Q."/>
            <person name="Yang W."/>
            <person name="Lou X."/>
            <person name="Chen J."/>
            <person name="Feng M."/>
            <person name="Jian J."/>
            <person name="Zhang X."/>
            <person name="Luo G."/>
            <person name="Jiang Y."/>
            <person name="Liu J."/>
            <person name="Wang Z."/>
            <person name="Sha Y."/>
            <person name="Zhang B."/>
            <person name="Wu H."/>
            <person name="Tang D."/>
            <person name="Shen Q."/>
            <person name="Xue P."/>
            <person name="Zou S."/>
            <person name="Wang X."/>
            <person name="Liu X."/>
            <person name="Wang F."/>
            <person name="Yang Y."/>
            <person name="An X."/>
            <person name="Dong Z."/>
            <person name="Zhang K."/>
            <person name="Zhang X."/>
            <person name="Luo M.C."/>
            <person name="Dvorak J."/>
            <person name="Tong Y."/>
            <person name="Wang J."/>
            <person name="Yang H."/>
            <person name="Li Z."/>
            <person name="Wang D."/>
            <person name="Zhang A."/>
            <person name="Wang J."/>
        </authorList>
    </citation>
    <scope>NUCLEOTIDE SEQUENCE</scope>
    <source>
        <strain evidence="2">cv. G1812</strain>
    </source>
</reference>
<sequence>MLEPRASWTCGNYNLFSILCSSPADHLRGRRAPAGRGDAGLRWVSWWRQSNDR</sequence>
<evidence type="ECO:0000313" key="1">
    <source>
        <dbReference type="EnsemblPlants" id="TuG1812G0300003683.01.T01.cds258133"/>
    </source>
</evidence>
<organism evidence="1 2">
    <name type="scientific">Triticum urartu</name>
    <name type="common">Red wild einkorn</name>
    <name type="synonym">Crithodium urartu</name>
    <dbReference type="NCBI Taxonomy" id="4572"/>
    <lineage>
        <taxon>Eukaryota</taxon>
        <taxon>Viridiplantae</taxon>
        <taxon>Streptophyta</taxon>
        <taxon>Embryophyta</taxon>
        <taxon>Tracheophyta</taxon>
        <taxon>Spermatophyta</taxon>
        <taxon>Magnoliopsida</taxon>
        <taxon>Liliopsida</taxon>
        <taxon>Poales</taxon>
        <taxon>Poaceae</taxon>
        <taxon>BOP clade</taxon>
        <taxon>Pooideae</taxon>
        <taxon>Triticodae</taxon>
        <taxon>Triticeae</taxon>
        <taxon>Triticinae</taxon>
        <taxon>Triticum</taxon>
    </lineage>
</organism>
<keyword evidence="2" id="KW-1185">Reference proteome</keyword>
<reference evidence="1" key="3">
    <citation type="submission" date="2022-06" db="UniProtKB">
        <authorList>
            <consortium name="EnsemblPlants"/>
        </authorList>
    </citation>
    <scope>IDENTIFICATION</scope>
</reference>
<name>A0A8R7TXV2_TRIUA</name>
<dbReference type="EnsemblPlants" id="TuG1812G0300003683.01.T01">
    <property type="protein sequence ID" value="TuG1812G0300003683.01.T01.cds258133"/>
    <property type="gene ID" value="TuG1812G0300003683.01"/>
</dbReference>
<protein>
    <submittedName>
        <fullName evidence="1">Uncharacterized protein</fullName>
    </submittedName>
</protein>
<accession>A0A8R7TXV2</accession>
<reference evidence="1" key="2">
    <citation type="submission" date="2018-03" db="EMBL/GenBank/DDBJ databases">
        <title>The Triticum urartu genome reveals the dynamic nature of wheat genome evolution.</title>
        <authorList>
            <person name="Ling H."/>
            <person name="Ma B."/>
            <person name="Shi X."/>
            <person name="Liu H."/>
            <person name="Dong L."/>
            <person name="Sun H."/>
            <person name="Cao Y."/>
            <person name="Gao Q."/>
            <person name="Zheng S."/>
            <person name="Li Y."/>
            <person name="Yu Y."/>
            <person name="Du H."/>
            <person name="Qi M."/>
            <person name="Li Y."/>
            <person name="Yu H."/>
            <person name="Cui Y."/>
            <person name="Wang N."/>
            <person name="Chen C."/>
            <person name="Wu H."/>
            <person name="Zhao Y."/>
            <person name="Zhang J."/>
            <person name="Li Y."/>
            <person name="Zhou W."/>
            <person name="Zhang B."/>
            <person name="Hu W."/>
            <person name="Eijk M."/>
            <person name="Tang J."/>
            <person name="Witsenboer H."/>
            <person name="Zhao S."/>
            <person name="Li Z."/>
            <person name="Zhang A."/>
            <person name="Wang D."/>
            <person name="Liang C."/>
        </authorList>
    </citation>
    <scope>NUCLEOTIDE SEQUENCE [LARGE SCALE GENOMIC DNA]</scope>
    <source>
        <strain evidence="1">cv. G1812</strain>
    </source>
</reference>
<dbReference type="Gramene" id="TuG1812G0300003683.01.T01">
    <property type="protein sequence ID" value="TuG1812G0300003683.01.T01.cds258133"/>
    <property type="gene ID" value="TuG1812G0300003683.01"/>
</dbReference>
<dbReference type="AlphaFoldDB" id="A0A8R7TXV2"/>
<dbReference type="Proteomes" id="UP000015106">
    <property type="component" value="Chromosome 3"/>
</dbReference>
<proteinExistence type="predicted"/>
<evidence type="ECO:0000313" key="2">
    <source>
        <dbReference type="Proteomes" id="UP000015106"/>
    </source>
</evidence>